<feature type="region of interest" description="Disordered" evidence="1">
    <location>
        <begin position="564"/>
        <end position="614"/>
    </location>
</feature>
<accession>A0A1I7ZA30</accession>
<feature type="region of interest" description="Disordered" evidence="1">
    <location>
        <begin position="514"/>
        <end position="551"/>
    </location>
</feature>
<dbReference type="AlphaFoldDB" id="A0A1I7ZA30"/>
<evidence type="ECO:0000256" key="1">
    <source>
        <dbReference type="SAM" id="MobiDB-lite"/>
    </source>
</evidence>
<feature type="region of interest" description="Disordered" evidence="1">
    <location>
        <begin position="332"/>
        <end position="445"/>
    </location>
</feature>
<evidence type="ECO:0000313" key="3">
    <source>
        <dbReference type="WBParaSite" id="L893_g24109.t1"/>
    </source>
</evidence>
<feature type="region of interest" description="Disordered" evidence="1">
    <location>
        <begin position="138"/>
        <end position="159"/>
    </location>
</feature>
<feature type="region of interest" description="Disordered" evidence="1">
    <location>
        <begin position="210"/>
        <end position="242"/>
    </location>
</feature>
<organism evidence="2 3">
    <name type="scientific">Steinernema glaseri</name>
    <dbReference type="NCBI Taxonomy" id="37863"/>
    <lineage>
        <taxon>Eukaryota</taxon>
        <taxon>Metazoa</taxon>
        <taxon>Ecdysozoa</taxon>
        <taxon>Nematoda</taxon>
        <taxon>Chromadorea</taxon>
        <taxon>Rhabditida</taxon>
        <taxon>Tylenchina</taxon>
        <taxon>Panagrolaimomorpha</taxon>
        <taxon>Strongyloidoidea</taxon>
        <taxon>Steinernematidae</taxon>
        <taxon>Steinernema</taxon>
    </lineage>
</organism>
<keyword evidence="2" id="KW-1185">Reference proteome</keyword>
<feature type="compositionally biased region" description="Low complexity" evidence="1">
    <location>
        <begin position="417"/>
        <end position="426"/>
    </location>
</feature>
<feature type="compositionally biased region" description="Pro residues" evidence="1">
    <location>
        <begin position="361"/>
        <end position="375"/>
    </location>
</feature>
<name>A0A1I7ZA30_9BILA</name>
<sequence>MLNYQNDQNRTWLLSQKPFLNLLYTSLEGEDQLRDALVASVLKQFSEIANRARDSSGLPFSKQFKNEREGLIVRLSLCGGMFESMLSTADAWAFELFKLLFYEVITVDRDPLVYEMCYDMLSTLIIYTIIENHQNLDGEDPRSGSKYSPLDEQSNHSLASTFPNKYRGLMKKLSKELVDRSASLELRDLLKLMPIAKPLIDIPVVDTYGSSPTSNSKSSKNSSNSSQFSSAQGGSSSGAANQRISMRSGVQFNGRREQLTTYDFIQGYFPDHMPKHWKWSWFQGLKTERTPVPMQKQILRLLYHTHYLEYSRPAVVGQDRPPRADIFLTPPMTEEAPPPPHAVPTPHPPNIHGPMSAGPPAAGPQMPPGMGPMMPPNTSGAAADPSQMNPQNMPNSGPSAMPPSSMHNGFPGGAPHGMGHPMQGPAVMPGPHPEFPGMRPPFPGKPMGMMGNPQGMVGMGGLRGPHQQPVRAAVAAAGARKRNNPGGTKNTSKRRKDSKASIAAAMPDMQLAGSSSYWPNAAQGSFPGPQPGYMGQPAPGGAPMESHGQDSKAQLHEMLINRQKQAGANPGAQHSQNAFGPGGPGGAPHYPMMAQPDHQGGFTQNSGQTGQRYM</sequence>
<feature type="region of interest" description="Disordered" evidence="1">
    <location>
        <begin position="476"/>
        <end position="500"/>
    </location>
</feature>
<proteinExistence type="predicted"/>
<dbReference type="WBParaSite" id="L893_g24109.t1">
    <property type="protein sequence ID" value="L893_g24109.t1"/>
    <property type="gene ID" value="L893_g24109"/>
</dbReference>
<feature type="compositionally biased region" description="Polar residues" evidence="1">
    <location>
        <begin position="564"/>
        <end position="578"/>
    </location>
</feature>
<feature type="compositionally biased region" description="Polar residues" evidence="1">
    <location>
        <begin position="601"/>
        <end position="614"/>
    </location>
</feature>
<feature type="compositionally biased region" description="Polar residues" evidence="1">
    <location>
        <begin position="386"/>
        <end position="398"/>
    </location>
</feature>
<evidence type="ECO:0000313" key="2">
    <source>
        <dbReference type="Proteomes" id="UP000095287"/>
    </source>
</evidence>
<reference evidence="3" key="1">
    <citation type="submission" date="2016-11" db="UniProtKB">
        <authorList>
            <consortium name="WormBaseParasite"/>
        </authorList>
    </citation>
    <scope>IDENTIFICATION</scope>
</reference>
<dbReference type="Proteomes" id="UP000095287">
    <property type="component" value="Unplaced"/>
</dbReference>
<protein>
    <submittedName>
        <fullName evidence="3">ARID domain-containing protein</fullName>
    </submittedName>
</protein>
<feature type="compositionally biased region" description="Pro residues" evidence="1">
    <location>
        <begin position="336"/>
        <end position="351"/>
    </location>
</feature>
<feature type="compositionally biased region" description="Pro residues" evidence="1">
    <location>
        <begin position="428"/>
        <end position="444"/>
    </location>
</feature>